<proteinExistence type="predicted"/>
<dbReference type="InterPro" id="IPR023346">
    <property type="entry name" value="Lysozyme-like_dom_sf"/>
</dbReference>
<feature type="chain" id="PRO_5020185658" evidence="1">
    <location>
        <begin position="40"/>
        <end position="733"/>
    </location>
</feature>
<accession>A0A4R2KUB4</accession>
<dbReference type="PROSITE" id="PS51724">
    <property type="entry name" value="SPOR"/>
    <property type="match status" value="1"/>
</dbReference>
<dbReference type="SUPFAM" id="SSF53955">
    <property type="entry name" value="Lysozyme-like"/>
    <property type="match status" value="1"/>
</dbReference>
<name>A0A4R2KUB4_9GAMM</name>
<dbReference type="InterPro" id="IPR008258">
    <property type="entry name" value="Transglycosylase_SLT_dom_1"/>
</dbReference>
<dbReference type="RefSeq" id="WP_162883938.1">
    <property type="nucleotide sequence ID" value="NZ_QQSW01000015.1"/>
</dbReference>
<keyword evidence="1" id="KW-0732">Signal</keyword>
<sequence>MTSCFTRMQDLPAPLAALAAARRHCWLFLAFLLAGASVAATEPPSNDRQAQTSDVAVPLSLDYPLLQQLLVTQLFIGPGQSRELLNDPTGCSEITVSEPELAPRDSQLEVIAGLRARIGLGAPGACATMLNWQGRIGVTGKPEIRSDGSALGFAPDRVWLLDAAGQPIANDRLQQMADASARTLFSRFVVDLAPQLQSVGALLPEVLPRHSRQQIQSLLDSLRVSDLDVTDDTLEADIVFAVELLSGPLPPERGLDDEELARWEERWQLMDSLLVLAVKHYAAETQLQVLRDALLDVLIESRYRLRDALVETPDTGEDVVRDWFLQSWQSLAPVIRRIGLEQPGQQHMLLFSVIAATDALSALDRLGPTMGLDISADGLRRLARMINGGAGDQLLDYSGEVDPDLRRLLDESLKATPPPSAWRVDFSLFPRAVAADLDRLNSWAPQRNDLAEYLPQVALLLQDSATKAVASRDLDDAYAELFRRLVLTTAWQESCWRHYVISDDRKLVPLRSGTGDVGLMQVNERVWRGFYNQQQLRWDIAYNSTAGVEVLLDYLVKYAIRKGEHRQPGGLDNLARSAYSAYNGGPSQVARYRSESASAYGKKVDAAFWEKYQQVAAGNELGVSRCLGGNLSGPAVAATASRGASGSSRADAAAGSTADAFTLQLGVFSSADAAQSFIRENSLAGKASVQRRRQGDTRQYLVVHGSYATRAQAEAAKPGFAAFQPWIRQIGDL</sequence>
<dbReference type="InterPro" id="IPR007730">
    <property type="entry name" value="SPOR-like_dom"/>
</dbReference>
<evidence type="ECO:0000313" key="4">
    <source>
        <dbReference type="Proteomes" id="UP000294980"/>
    </source>
</evidence>
<feature type="domain" description="SPOR" evidence="2">
    <location>
        <begin position="655"/>
        <end position="733"/>
    </location>
</feature>
<dbReference type="Gene3D" id="1.10.530.10">
    <property type="match status" value="1"/>
</dbReference>
<dbReference type="InterPro" id="IPR036680">
    <property type="entry name" value="SPOR-like_sf"/>
</dbReference>
<evidence type="ECO:0000256" key="1">
    <source>
        <dbReference type="SAM" id="SignalP"/>
    </source>
</evidence>
<organism evidence="3 4">
    <name type="scientific">Chromatocurvus halotolerans</name>
    <dbReference type="NCBI Taxonomy" id="1132028"/>
    <lineage>
        <taxon>Bacteria</taxon>
        <taxon>Pseudomonadati</taxon>
        <taxon>Pseudomonadota</taxon>
        <taxon>Gammaproteobacteria</taxon>
        <taxon>Cellvibrionales</taxon>
        <taxon>Halieaceae</taxon>
        <taxon>Chromatocurvus</taxon>
    </lineage>
</organism>
<dbReference type="Proteomes" id="UP000294980">
    <property type="component" value="Unassembled WGS sequence"/>
</dbReference>
<dbReference type="SUPFAM" id="SSF110997">
    <property type="entry name" value="Sporulation related repeat"/>
    <property type="match status" value="1"/>
</dbReference>
<dbReference type="GO" id="GO:0042834">
    <property type="term" value="F:peptidoglycan binding"/>
    <property type="evidence" value="ECO:0007669"/>
    <property type="project" value="InterPro"/>
</dbReference>
<evidence type="ECO:0000259" key="2">
    <source>
        <dbReference type="PROSITE" id="PS51724"/>
    </source>
</evidence>
<comment type="caution">
    <text evidence="3">The sequence shown here is derived from an EMBL/GenBank/DDBJ whole genome shotgun (WGS) entry which is preliminary data.</text>
</comment>
<keyword evidence="4" id="KW-1185">Reference proteome</keyword>
<feature type="signal peptide" evidence="1">
    <location>
        <begin position="1"/>
        <end position="39"/>
    </location>
</feature>
<protein>
    <submittedName>
        <fullName evidence="3">Sporulation related protein</fullName>
    </submittedName>
</protein>
<gene>
    <name evidence="3" type="ORF">EV688_11268</name>
</gene>
<dbReference type="EMBL" id="SLWX01000012">
    <property type="protein sequence ID" value="TCO74709.1"/>
    <property type="molecule type" value="Genomic_DNA"/>
</dbReference>
<dbReference type="Gene3D" id="3.30.70.1070">
    <property type="entry name" value="Sporulation related repeat"/>
    <property type="match status" value="1"/>
</dbReference>
<evidence type="ECO:0000313" key="3">
    <source>
        <dbReference type="EMBL" id="TCO74709.1"/>
    </source>
</evidence>
<dbReference type="Pfam" id="PF05036">
    <property type="entry name" value="SPOR"/>
    <property type="match status" value="1"/>
</dbReference>
<reference evidence="3 4" key="1">
    <citation type="submission" date="2019-03" db="EMBL/GenBank/DDBJ databases">
        <title>Genomic Encyclopedia of Type Strains, Phase IV (KMG-IV): sequencing the most valuable type-strain genomes for metagenomic binning, comparative biology and taxonomic classification.</title>
        <authorList>
            <person name="Goeker M."/>
        </authorList>
    </citation>
    <scope>NUCLEOTIDE SEQUENCE [LARGE SCALE GENOMIC DNA]</scope>
    <source>
        <strain evidence="3 4">DSM 23344</strain>
    </source>
</reference>
<dbReference type="CDD" id="cd00254">
    <property type="entry name" value="LT-like"/>
    <property type="match status" value="1"/>
</dbReference>
<dbReference type="AlphaFoldDB" id="A0A4R2KUB4"/>
<dbReference type="Pfam" id="PF01464">
    <property type="entry name" value="SLT"/>
    <property type="match status" value="1"/>
</dbReference>